<dbReference type="GO" id="GO:0004372">
    <property type="term" value="F:glycine hydroxymethyltransferase activity"/>
    <property type="evidence" value="ECO:0007669"/>
    <property type="project" value="TreeGrafter"/>
</dbReference>
<gene>
    <name evidence="5" type="ORF">BOTBODRAFT_36135</name>
</gene>
<evidence type="ECO:0000256" key="1">
    <source>
        <dbReference type="ARBA" id="ARBA00001933"/>
    </source>
</evidence>
<dbReference type="Proteomes" id="UP000027195">
    <property type="component" value="Unassembled WGS sequence"/>
</dbReference>
<feature type="compositionally biased region" description="Polar residues" evidence="3">
    <location>
        <begin position="54"/>
        <end position="70"/>
    </location>
</feature>
<evidence type="ECO:0000313" key="6">
    <source>
        <dbReference type="Proteomes" id="UP000027195"/>
    </source>
</evidence>
<organism evidence="5 6">
    <name type="scientific">Botryobasidium botryosum (strain FD-172 SS1)</name>
    <dbReference type="NCBI Taxonomy" id="930990"/>
    <lineage>
        <taxon>Eukaryota</taxon>
        <taxon>Fungi</taxon>
        <taxon>Dikarya</taxon>
        <taxon>Basidiomycota</taxon>
        <taxon>Agaricomycotina</taxon>
        <taxon>Agaricomycetes</taxon>
        <taxon>Cantharellales</taxon>
        <taxon>Botryobasidiaceae</taxon>
        <taxon>Botryobasidium</taxon>
    </lineage>
</organism>
<evidence type="ECO:0000256" key="3">
    <source>
        <dbReference type="SAM" id="MobiDB-lite"/>
    </source>
</evidence>
<feature type="compositionally biased region" description="Low complexity" evidence="3">
    <location>
        <begin position="12"/>
        <end position="51"/>
    </location>
</feature>
<feature type="region of interest" description="Disordered" evidence="3">
    <location>
        <begin position="1"/>
        <end position="86"/>
    </location>
</feature>
<evidence type="ECO:0000313" key="5">
    <source>
        <dbReference type="EMBL" id="KDQ10443.1"/>
    </source>
</evidence>
<proteinExistence type="predicted"/>
<dbReference type="InterPro" id="IPR015424">
    <property type="entry name" value="PyrdxlP-dep_Trfase"/>
</dbReference>
<dbReference type="InterPro" id="IPR049943">
    <property type="entry name" value="Ser_HO-MeTrfase-like"/>
</dbReference>
<dbReference type="STRING" id="930990.A0A067M3U8"/>
<keyword evidence="2" id="KW-0663">Pyridoxal phosphate</keyword>
<comment type="cofactor">
    <cofactor evidence="1">
        <name>pyridoxal 5'-phosphate</name>
        <dbReference type="ChEBI" id="CHEBI:597326"/>
    </cofactor>
</comment>
<dbReference type="GO" id="GO:0005739">
    <property type="term" value="C:mitochondrion"/>
    <property type="evidence" value="ECO:0007669"/>
    <property type="project" value="TreeGrafter"/>
</dbReference>
<dbReference type="InterPro" id="IPR015421">
    <property type="entry name" value="PyrdxlP-dep_Trfase_major"/>
</dbReference>
<protein>
    <recommendedName>
        <fullName evidence="4">Serine hydroxymethyltransferase-like domain-containing protein</fullName>
    </recommendedName>
</protein>
<dbReference type="Gene3D" id="3.40.640.10">
    <property type="entry name" value="Type I PLP-dependent aspartate aminotransferase-like (Major domain)"/>
    <property type="match status" value="1"/>
</dbReference>
<accession>A0A067M3U8</accession>
<dbReference type="GO" id="GO:0019264">
    <property type="term" value="P:glycine biosynthetic process from serine"/>
    <property type="evidence" value="ECO:0007669"/>
    <property type="project" value="TreeGrafter"/>
</dbReference>
<dbReference type="GO" id="GO:0035999">
    <property type="term" value="P:tetrahydrofolate interconversion"/>
    <property type="evidence" value="ECO:0007669"/>
    <property type="project" value="UniProtKB-UniPathway"/>
</dbReference>
<feature type="domain" description="Serine hydroxymethyltransferase-like" evidence="4">
    <location>
        <begin position="93"/>
        <end position="216"/>
    </location>
</feature>
<sequence length="233" mass="25410">METVPENLTSLAPRRPTAPSSPTGTPRASPAPASTAATSTSTSSRDSARLAPSRPSTSTTRNGVSTSSPTLEAAPRKSISKNCTPSPLTPTSPAFATFTALISPQDRIMNLCLSDGGHLTHGYYTAKKKISASSVYFQFFPYAELRKKAALFKPRFIICGASAYPRDWDYKTPREIANERGAYLVCDMAHTSELVVVQELNNPFEYCDVVTTTTCQKYMTVVNFTFSRVTEQR</sequence>
<dbReference type="PANTHER" id="PTHR11680">
    <property type="entry name" value="SERINE HYDROXYMETHYLTRANSFERASE"/>
    <property type="match status" value="1"/>
</dbReference>
<feature type="compositionally biased region" description="Polar residues" evidence="3">
    <location>
        <begin position="1"/>
        <end position="10"/>
    </location>
</feature>
<dbReference type="PANTHER" id="PTHR11680:SF35">
    <property type="entry name" value="SERINE HYDROXYMETHYLTRANSFERASE 1"/>
    <property type="match status" value="1"/>
</dbReference>
<dbReference type="GO" id="GO:0030170">
    <property type="term" value="F:pyridoxal phosphate binding"/>
    <property type="evidence" value="ECO:0007669"/>
    <property type="project" value="TreeGrafter"/>
</dbReference>
<keyword evidence="6" id="KW-1185">Reference proteome</keyword>
<evidence type="ECO:0000259" key="4">
    <source>
        <dbReference type="Pfam" id="PF00464"/>
    </source>
</evidence>
<evidence type="ECO:0000256" key="2">
    <source>
        <dbReference type="ARBA" id="ARBA00022898"/>
    </source>
</evidence>
<dbReference type="Pfam" id="PF00464">
    <property type="entry name" value="SHMT"/>
    <property type="match status" value="1"/>
</dbReference>
<dbReference type="UniPathway" id="UPA00193"/>
<dbReference type="EMBL" id="KL198067">
    <property type="protein sequence ID" value="KDQ10443.1"/>
    <property type="molecule type" value="Genomic_DNA"/>
</dbReference>
<dbReference type="InParanoid" id="A0A067M3U8"/>
<dbReference type="InterPro" id="IPR039429">
    <property type="entry name" value="SHMT-like_dom"/>
</dbReference>
<reference evidence="6" key="1">
    <citation type="journal article" date="2014" name="Proc. Natl. Acad. Sci. U.S.A.">
        <title>Extensive sampling of basidiomycete genomes demonstrates inadequacy of the white-rot/brown-rot paradigm for wood decay fungi.</title>
        <authorList>
            <person name="Riley R."/>
            <person name="Salamov A.A."/>
            <person name="Brown D.W."/>
            <person name="Nagy L.G."/>
            <person name="Floudas D."/>
            <person name="Held B.W."/>
            <person name="Levasseur A."/>
            <person name="Lombard V."/>
            <person name="Morin E."/>
            <person name="Otillar R."/>
            <person name="Lindquist E.A."/>
            <person name="Sun H."/>
            <person name="LaButti K.M."/>
            <person name="Schmutz J."/>
            <person name="Jabbour D."/>
            <person name="Luo H."/>
            <person name="Baker S.E."/>
            <person name="Pisabarro A.G."/>
            <person name="Walton J.D."/>
            <person name="Blanchette R.A."/>
            <person name="Henrissat B."/>
            <person name="Martin F."/>
            <person name="Cullen D."/>
            <person name="Hibbett D.S."/>
            <person name="Grigoriev I.V."/>
        </authorList>
    </citation>
    <scope>NUCLEOTIDE SEQUENCE [LARGE SCALE GENOMIC DNA]</scope>
    <source>
        <strain evidence="6">FD-172 SS1</strain>
    </source>
</reference>
<dbReference type="SUPFAM" id="SSF53383">
    <property type="entry name" value="PLP-dependent transferases"/>
    <property type="match status" value="1"/>
</dbReference>
<dbReference type="OrthoDB" id="10265628at2759"/>
<dbReference type="HOGENOM" id="CLU_1189744_0_0_1"/>
<name>A0A067M3U8_BOTB1</name>
<dbReference type="AlphaFoldDB" id="A0A067M3U8"/>